<evidence type="ECO:0000313" key="2">
    <source>
        <dbReference type="Proteomes" id="UP000504636"/>
    </source>
</evidence>
<name>A0A6A6YBA2_9PEZI</name>
<dbReference type="Proteomes" id="UP000504636">
    <property type="component" value="Unplaced"/>
</dbReference>
<proteinExistence type="predicted"/>
<accession>A0A6A6YBA2</accession>
<reference evidence="3" key="2">
    <citation type="submission" date="2020-04" db="EMBL/GenBank/DDBJ databases">
        <authorList>
            <consortium name="NCBI Genome Project"/>
        </authorList>
    </citation>
    <scope>NUCLEOTIDE SEQUENCE</scope>
    <source>
        <strain evidence="3">CBS 304.34</strain>
    </source>
</reference>
<gene>
    <name evidence="1 3" type="ORF">BDZ99DRAFT_466274</name>
</gene>
<reference evidence="3" key="3">
    <citation type="submission" date="2025-04" db="UniProtKB">
        <authorList>
            <consortium name="RefSeq"/>
        </authorList>
    </citation>
    <scope>IDENTIFICATION</scope>
    <source>
        <strain evidence="3">CBS 304.34</strain>
    </source>
</reference>
<evidence type="ECO:0000313" key="1">
    <source>
        <dbReference type="EMBL" id="KAF2805980.1"/>
    </source>
</evidence>
<dbReference type="EMBL" id="MU003708">
    <property type="protein sequence ID" value="KAF2805980.1"/>
    <property type="molecule type" value="Genomic_DNA"/>
</dbReference>
<dbReference type="GeneID" id="54461629"/>
<dbReference type="AlphaFoldDB" id="A0A6A6YBA2"/>
<reference evidence="1 3" key="1">
    <citation type="journal article" date="2020" name="Stud. Mycol.">
        <title>101 Dothideomycetes genomes: a test case for predicting lifestyles and emergence of pathogens.</title>
        <authorList>
            <person name="Haridas S."/>
            <person name="Albert R."/>
            <person name="Binder M."/>
            <person name="Bloem J."/>
            <person name="Labutti K."/>
            <person name="Salamov A."/>
            <person name="Andreopoulos B."/>
            <person name="Baker S."/>
            <person name="Barry K."/>
            <person name="Bills G."/>
            <person name="Bluhm B."/>
            <person name="Cannon C."/>
            <person name="Castanera R."/>
            <person name="Culley D."/>
            <person name="Daum C."/>
            <person name="Ezra D."/>
            <person name="Gonzalez J."/>
            <person name="Henrissat B."/>
            <person name="Kuo A."/>
            <person name="Liang C."/>
            <person name="Lipzen A."/>
            <person name="Lutzoni F."/>
            <person name="Magnuson J."/>
            <person name="Mondo S."/>
            <person name="Nolan M."/>
            <person name="Ohm R."/>
            <person name="Pangilinan J."/>
            <person name="Park H.-J."/>
            <person name="Ramirez L."/>
            <person name="Alfaro M."/>
            <person name="Sun H."/>
            <person name="Tritt A."/>
            <person name="Yoshinaga Y."/>
            <person name="Zwiers L.-H."/>
            <person name="Turgeon B."/>
            <person name="Goodwin S."/>
            <person name="Spatafora J."/>
            <person name="Crous P."/>
            <person name="Grigoriev I."/>
        </authorList>
    </citation>
    <scope>NUCLEOTIDE SEQUENCE</scope>
    <source>
        <strain evidence="1 3">CBS 304.34</strain>
    </source>
</reference>
<sequence>MLQLSRLDITTIGAISTDPFPIEWTATERLLTYNMNELATVVSKYPTNDFPIAPSTTAYLHSPRRRNLDSDREDAKKRLFARHRFK</sequence>
<protein>
    <submittedName>
        <fullName evidence="1 3">Uncharacterized protein</fullName>
    </submittedName>
</protein>
<dbReference type="RefSeq" id="XP_033572944.1">
    <property type="nucleotide sequence ID" value="XM_033720736.1"/>
</dbReference>
<evidence type="ECO:0000313" key="3">
    <source>
        <dbReference type="RefSeq" id="XP_033572944.1"/>
    </source>
</evidence>
<keyword evidence="2" id="KW-1185">Reference proteome</keyword>
<organism evidence="1">
    <name type="scientific">Mytilinidion resinicola</name>
    <dbReference type="NCBI Taxonomy" id="574789"/>
    <lineage>
        <taxon>Eukaryota</taxon>
        <taxon>Fungi</taxon>
        <taxon>Dikarya</taxon>
        <taxon>Ascomycota</taxon>
        <taxon>Pezizomycotina</taxon>
        <taxon>Dothideomycetes</taxon>
        <taxon>Pleosporomycetidae</taxon>
        <taxon>Mytilinidiales</taxon>
        <taxon>Mytilinidiaceae</taxon>
        <taxon>Mytilinidion</taxon>
    </lineage>
</organism>